<dbReference type="RefSeq" id="WP_167473040.1">
    <property type="nucleotide sequence ID" value="NZ_CP046172.1"/>
</dbReference>
<dbReference type="Pfam" id="PF13193">
    <property type="entry name" value="AMP-binding_C"/>
    <property type="match status" value="1"/>
</dbReference>
<dbReference type="PROSITE" id="PS00455">
    <property type="entry name" value="AMP_BINDING"/>
    <property type="match status" value="2"/>
</dbReference>
<feature type="compositionally biased region" description="Basic and acidic residues" evidence="6">
    <location>
        <begin position="668"/>
        <end position="679"/>
    </location>
</feature>
<sequence>MVPLSFAQRRLWFLYRFTGPSATYNIPAVFWLRGTLDVDALVVAIGDVVARHDSLRTLIVEDDAGTPMQRVLPGEDVVLDVSMKSVPAAEVDAVVAELYGRPFTLAAEIPIRARVLRCSVTEHVLVLMIHHICADGGSVVPFLRDLATAYEARRAGETPDWTPLPVRYVDYTLWQQELLGSESDADSLLATQVAYWRQELAGIPQPIRLPVDRPRPAIMGNGGGAVDLIIEPELFAALRELARANDVTVSMVFQAAVAVLLHRLGAGDDLAMGSPIAGRTDEALTDMVGFFVNTWVLRVALAGNPSFDRVLRQVREKALAAYENQDAPFERLVELLNPDRSLAYHPFFQVMFAWQNFARLDLELPDLVITPQLFATSTAKFDLFFNLGPDESGQGVRGVIEYATDLFDRATVELIGMRLCGVLRRIVAAPHDPVGAIDVLRPGEADWLLYALNDTATPAPDLSIHEAFARRAAADPDAVAVESADTILSYRDLDHRSDAMAAELVRHGVGPETLVAVALPRSPDLIIAFLAILKAGGAYLPIDLNYPPDRVAFMLRDAAPAVVITDGTFTPPDGLPPLRIDDLHAASTPPPNSIGDERLSRITGAEALSDGLSPRGIGESSGDGAVPPPDRVGGDRPSRITDSEASSDGLSPREIGELHGAGAVPPDRIGDERFSRAVVEDGSSARRVGSPSVRIGESHTATKPSADSTGGDRLAYVMYTSGSTGVPKGIAVTHRNVVSLAADHRYRVGAHERVLLHSPHVFDSSTFELWVPLLGGGRLVVAPAGSFDAAALSALVTGKRLTALWLTAGLFAAVVDQDPGCLAGAREVWVGGDVVSPSAVAKVLAACPGLAVVNGYGPTETTVFATCHRVGESVGPSVPIGAPMDNMRVYVLDERLRPVPPGVVGELYVAGTGLARGYLRRPGLSAARFVACPFAADERMYRTGDLVSWNSAGELDFHGRVDDQVKVRGFRIEPGEVAAALTEHPAVAQAVVVAGEDSLVAYVVPDLSGGSSAEQVHEWREVYERMYTARPAEFGEDFAGWNSSYTDKPIPLAEMREWRAAAVERVLSTLPRKAGETDARCRVLEIGVGSGLLLAQLVSHVDEYWGTDFSAKAIERLRAQVTEAGWADRVRLHCRAADELADLPAGAFDTVVLNSVVQYFPTDDYLDKTLTAAMELLAPGGRIFVGDVRNARTLRLLHTAVYRTRYPSAAESAVRAAVEHAVFMEKELVLDPEWFTRWAARNAAGVDIRLKGGSARNELTQHRYEVVLHKAPIQPVSLRGLPTAVWGADVHDLTGAEEFCRRVGAARIAGIPNARLVPSGIDPQELRDRAAALGWDSLVTWSAAAAEFDAVLRLETLGAVRDSYPLTDCYRPGARTDLTLSNNPASIREVGPMLSALRGYLAERLPEYMVPSAVVAIGSIPLTPNGKLDRRALPAPDYAAGGRGASTPQEGILAGLFAEVLGLSRVGVDDDFFAIGGHSLLAIRLVGLIRAELGVEVPVRTVFEASTVAELAAVMDTGQRTRPPLIPQARPERVPLSFAQQRVWFLHRFEDSSTTYNMPTMLRLRGALDVAALRSALHDVLARHESLRTIIAEDEDGLPYQRVLPPEQVRSAIEVRDIAPPDLPAAMAAAATHRFDLASEIPLRAKVFRIADDDNVLALVLHHVAGDGSSAAPLVRDLALAYSAREQGRSPAWQPLAVQYADYAIWQRSMLGDASDPDSLLANQVEHWRRELAGVPEPLPLPLDRPRRATGGLRADKVEFTIDPALLARVEELSRDRRMTVSMTLQAALAVLLHRMGGGADITIGAPQAGRVDHALTDLIGLFVNIWVLRVRLNGDPSFEQVLDQVRDRALTAYDNQDVPFDHLVGVLNPNRAAGHHPLCQVVLAWQNSPAAELRLPGLAATIEPVPDTGAPKFDLFFNLAPDPGRGAAGYVEFDADLFDRDTVTKLANRFQRVLEQAVADPAARTGAFDVFEPGEFDRFVREPNETTAPLPLDTISALFQKQVDTVPDAIAVTDGATSLTYRDLDHAANQIACTLTEFGVGPESIVAVALPRSIDLVLALLAVLRSGGAYLPIDLGYPAERVEFMLRDAQPLLVLCTADFAERPASDGRPRVVIDELRTATGELKPPMGDELARAGEFASPSAGDDLRAVAGEFASPSDGDEVRAVVGECASPLTGDELRAATGELKPPTGDDLARSVGGSVSSSAGDEVRGVAGEAVSPSTGDESRTATGEFKLPMGGDLARAAGGSVSPSIGDGVRAVAGEFVSSSAGDEPRTATDGFVPPRIDGDQMAYVVYTSGSTGVPKGVAVTHRDVVGMAVDRRWRGAHEAVLLHSPHSFDASALELWIPLLGGGRVVVAPQAELDANGLADLVVRHRLSAVFLMAGFFAVLVEQDPGCLAGLREVWVGADVVAPAAVARAIAANPGLTVVNLYGPSEVTVLATRHPVTEEPRAAELPIGLPMDNMRVYLLDAGLRPVPPGVVGELYVAGIGLARGYLGRPGRTAERFVASPFDPGERMYRTGDLAAWNPLRQLVFRGRADSQVKVRGFRIEPGEVEAALLEHPAVTQAAVVARDGAAGTRLVAYVVADQPDDLRAYLATRLPAFMVPSAVVPLDRLPLAPNRKLDRAALPDPEFTAAEYRPPRTADEAALAALFGELLGVDRVGIDDDFFDLGGHSLLAIRLASRIKAKLGIPVPVRTVFQHSIVADLAAEIRSGAGDSEDPFAPVLPIRTDGQWPPLWMIRGGGGLCWPYLAFVNYLPDRQLYGIQAREYDRTRPKSTSVEEMVDEYVGHVLACQPDGPYHLMGWSAGGAYAHAMAVELRRRGHRVDLLVMMDASTHAGHGAAASISDDEVVRDEGNRQMVRDYLGLSEDEREFEELLRTIAVLTREQAVLLDEFSSHTPVFDGDVLFFNAVVNDHHFPEQWRPYVLGEICVHNIECDHREMSQPKYAAIICAEIARAFTDIRIQEEI</sequence>
<comment type="similarity">
    <text evidence="2">Belongs to the ATP-dependent AMP-binding enzyme family.</text>
</comment>
<dbReference type="PROSITE" id="PS50075">
    <property type="entry name" value="CARRIER"/>
    <property type="match status" value="2"/>
</dbReference>
<dbReference type="SUPFAM" id="SSF47336">
    <property type="entry name" value="ACP-like"/>
    <property type="match status" value="2"/>
</dbReference>
<dbReference type="CDD" id="cd19540">
    <property type="entry name" value="LCL_NRPS-like"/>
    <property type="match status" value="2"/>
</dbReference>
<evidence type="ECO:0000256" key="4">
    <source>
        <dbReference type="ARBA" id="ARBA00022553"/>
    </source>
</evidence>
<evidence type="ECO:0000256" key="6">
    <source>
        <dbReference type="SAM" id="MobiDB-lite"/>
    </source>
</evidence>
<proteinExistence type="inferred from homology"/>
<dbReference type="Gene3D" id="3.30.559.30">
    <property type="entry name" value="Nonribosomal peptide synthetase, condensation domain"/>
    <property type="match status" value="2"/>
</dbReference>
<dbReference type="PROSITE" id="PS00012">
    <property type="entry name" value="PHOSPHOPANTETHEINE"/>
    <property type="match status" value="2"/>
</dbReference>
<dbReference type="SMART" id="SM00823">
    <property type="entry name" value="PKS_PP"/>
    <property type="match status" value="2"/>
</dbReference>
<dbReference type="Gene3D" id="3.40.50.980">
    <property type="match status" value="6"/>
</dbReference>
<comment type="cofactor">
    <cofactor evidence="1">
        <name>pantetheine 4'-phosphate</name>
        <dbReference type="ChEBI" id="CHEBI:47942"/>
    </cofactor>
</comment>
<dbReference type="InterPro" id="IPR000873">
    <property type="entry name" value="AMP-dep_synth/lig_dom"/>
</dbReference>
<dbReference type="InterPro" id="IPR001031">
    <property type="entry name" value="Thioesterase"/>
</dbReference>
<dbReference type="Gene3D" id="2.30.38.10">
    <property type="entry name" value="Luciferase, Domain 3"/>
    <property type="match status" value="1"/>
</dbReference>
<dbReference type="InterPro" id="IPR045851">
    <property type="entry name" value="AMP-bd_C_sf"/>
</dbReference>
<dbReference type="InterPro" id="IPR020845">
    <property type="entry name" value="AMP-binding_CS"/>
</dbReference>
<evidence type="ECO:0000256" key="5">
    <source>
        <dbReference type="ARBA" id="ARBA00022737"/>
    </source>
</evidence>
<feature type="domain" description="Carrier" evidence="7">
    <location>
        <begin position="2640"/>
        <end position="2715"/>
    </location>
</feature>
<dbReference type="CDD" id="cd02440">
    <property type="entry name" value="AdoMet_MTases"/>
    <property type="match status" value="1"/>
</dbReference>
<accession>A0A6G9YAA3</accession>
<dbReference type="InterPro" id="IPR025110">
    <property type="entry name" value="AMP-bd_C"/>
</dbReference>
<name>A0A6G9YAA3_9NOCA</name>
<evidence type="ECO:0000313" key="9">
    <source>
        <dbReference type="Proteomes" id="UP000503540"/>
    </source>
</evidence>
<dbReference type="GO" id="GO:0009403">
    <property type="term" value="P:toxin biosynthetic process"/>
    <property type="evidence" value="ECO:0007669"/>
    <property type="project" value="UniProtKB-ARBA"/>
</dbReference>
<dbReference type="Gene3D" id="3.40.50.150">
    <property type="entry name" value="Vaccinia Virus protein VP39"/>
    <property type="match status" value="1"/>
</dbReference>
<dbReference type="InterPro" id="IPR036736">
    <property type="entry name" value="ACP-like_sf"/>
</dbReference>
<dbReference type="GO" id="GO:0008610">
    <property type="term" value="P:lipid biosynthetic process"/>
    <property type="evidence" value="ECO:0007669"/>
    <property type="project" value="UniProtKB-ARBA"/>
</dbReference>
<dbReference type="InterPro" id="IPR029058">
    <property type="entry name" value="AB_hydrolase_fold"/>
</dbReference>
<dbReference type="KEGG" id="nah:F5544_10545"/>
<dbReference type="Pfam" id="PF00975">
    <property type="entry name" value="Thioesterase"/>
    <property type="match status" value="1"/>
</dbReference>
<dbReference type="InterPro" id="IPR010071">
    <property type="entry name" value="AA_adenyl_dom"/>
</dbReference>
<dbReference type="InterPro" id="IPR006162">
    <property type="entry name" value="Ppantetheine_attach_site"/>
</dbReference>
<keyword evidence="5" id="KW-0677">Repeat</keyword>
<dbReference type="Gene3D" id="3.40.50.12780">
    <property type="entry name" value="N-terminal domain of ligase-like"/>
    <property type="match status" value="1"/>
</dbReference>
<dbReference type="SUPFAM" id="SSF52777">
    <property type="entry name" value="CoA-dependent acyltransferases"/>
    <property type="match status" value="4"/>
</dbReference>
<dbReference type="Gene3D" id="3.40.50.1820">
    <property type="entry name" value="alpha/beta hydrolase"/>
    <property type="match status" value="1"/>
</dbReference>
<dbReference type="SUPFAM" id="SSF53474">
    <property type="entry name" value="alpha/beta-Hydrolases"/>
    <property type="match status" value="1"/>
</dbReference>
<feature type="region of interest" description="Disordered" evidence="6">
    <location>
        <begin position="2183"/>
        <end position="2233"/>
    </location>
</feature>
<dbReference type="InterPro" id="IPR013217">
    <property type="entry name" value="Methyltransf_12"/>
</dbReference>
<dbReference type="PANTHER" id="PTHR45527">
    <property type="entry name" value="NONRIBOSOMAL PEPTIDE SYNTHETASE"/>
    <property type="match status" value="1"/>
</dbReference>
<dbReference type="GO" id="GO:0003824">
    <property type="term" value="F:catalytic activity"/>
    <property type="evidence" value="ECO:0007669"/>
    <property type="project" value="InterPro"/>
</dbReference>
<dbReference type="SUPFAM" id="SSF56801">
    <property type="entry name" value="Acetyl-CoA synthetase-like"/>
    <property type="match status" value="2"/>
</dbReference>
<dbReference type="Gene3D" id="3.30.300.30">
    <property type="match status" value="3"/>
</dbReference>
<protein>
    <submittedName>
        <fullName evidence="8">Amino acid adenylation domain-containing protein</fullName>
    </submittedName>
</protein>
<dbReference type="GO" id="GO:0043041">
    <property type="term" value="P:amino acid activation for nonribosomal peptide biosynthetic process"/>
    <property type="evidence" value="ECO:0007669"/>
    <property type="project" value="TreeGrafter"/>
</dbReference>
<dbReference type="InterPro" id="IPR023213">
    <property type="entry name" value="CAT-like_dom_sf"/>
</dbReference>
<reference evidence="8 9" key="1">
    <citation type="journal article" date="2019" name="ACS Chem. Biol.">
        <title>Identification and Mobilization of a Cryptic Antibiotic Biosynthesis Gene Locus from a Human-Pathogenic Nocardia Isolate.</title>
        <authorList>
            <person name="Herisse M."/>
            <person name="Ishida K."/>
            <person name="Porter J.L."/>
            <person name="Howden B."/>
            <person name="Hertweck C."/>
            <person name="Stinear T.P."/>
            <person name="Pidot S.J."/>
        </authorList>
    </citation>
    <scope>NUCLEOTIDE SEQUENCE [LARGE SCALE GENOMIC DNA]</scope>
    <source>
        <strain evidence="8 9">AUSMDU00012717</strain>
    </source>
</reference>
<dbReference type="InterPro" id="IPR001242">
    <property type="entry name" value="Condensation_dom"/>
</dbReference>
<dbReference type="FunFam" id="2.30.38.10:FF:000001">
    <property type="entry name" value="Non-ribosomal peptide synthetase PvdI"/>
    <property type="match status" value="2"/>
</dbReference>
<feature type="domain" description="Carrier" evidence="7">
    <location>
        <begin position="1444"/>
        <end position="1519"/>
    </location>
</feature>
<keyword evidence="3" id="KW-0596">Phosphopantetheine</keyword>
<keyword evidence="4" id="KW-0597">Phosphoprotein</keyword>
<dbReference type="InterPro" id="IPR029063">
    <property type="entry name" value="SAM-dependent_MTases_sf"/>
</dbReference>
<dbReference type="FunFam" id="3.30.300.30:FF:000010">
    <property type="entry name" value="Enterobactin synthetase component F"/>
    <property type="match status" value="1"/>
</dbReference>
<dbReference type="Gene3D" id="3.30.559.10">
    <property type="entry name" value="Chloramphenicol acetyltransferase-like domain"/>
    <property type="match status" value="2"/>
</dbReference>
<dbReference type="PANTHER" id="PTHR45527:SF1">
    <property type="entry name" value="FATTY ACID SYNTHASE"/>
    <property type="match status" value="1"/>
</dbReference>
<dbReference type="FunFam" id="1.10.1200.10:FF:000005">
    <property type="entry name" value="Nonribosomal peptide synthetase 1"/>
    <property type="match status" value="2"/>
</dbReference>
<dbReference type="EMBL" id="CP046172">
    <property type="protein sequence ID" value="QIS10007.1"/>
    <property type="molecule type" value="Genomic_DNA"/>
</dbReference>
<dbReference type="InterPro" id="IPR020806">
    <property type="entry name" value="PKS_PP-bd"/>
</dbReference>
<dbReference type="Gene3D" id="1.10.1200.10">
    <property type="entry name" value="ACP-like"/>
    <property type="match status" value="1"/>
</dbReference>
<dbReference type="Pfam" id="PF00668">
    <property type="entry name" value="Condensation"/>
    <property type="match status" value="2"/>
</dbReference>
<dbReference type="InterPro" id="IPR009081">
    <property type="entry name" value="PP-bd_ACP"/>
</dbReference>
<dbReference type="Pfam" id="PF00501">
    <property type="entry name" value="AMP-binding"/>
    <property type="match status" value="3"/>
</dbReference>
<dbReference type="InterPro" id="IPR042099">
    <property type="entry name" value="ANL_N_sf"/>
</dbReference>
<evidence type="ECO:0000256" key="1">
    <source>
        <dbReference type="ARBA" id="ARBA00001957"/>
    </source>
</evidence>
<dbReference type="Pfam" id="PF08242">
    <property type="entry name" value="Methyltransf_12"/>
    <property type="match status" value="1"/>
</dbReference>
<organism evidence="8 9">
    <name type="scientific">Nocardia arthritidis</name>
    <dbReference type="NCBI Taxonomy" id="228602"/>
    <lineage>
        <taxon>Bacteria</taxon>
        <taxon>Bacillati</taxon>
        <taxon>Actinomycetota</taxon>
        <taxon>Actinomycetes</taxon>
        <taxon>Mycobacteriales</taxon>
        <taxon>Nocardiaceae</taxon>
        <taxon>Nocardia</taxon>
    </lineage>
</organism>
<evidence type="ECO:0000256" key="2">
    <source>
        <dbReference type="ARBA" id="ARBA00006432"/>
    </source>
</evidence>
<dbReference type="Pfam" id="PF00550">
    <property type="entry name" value="PP-binding"/>
    <property type="match status" value="2"/>
</dbReference>
<feature type="compositionally biased region" description="Basic and acidic residues" evidence="6">
    <location>
        <begin position="632"/>
        <end position="642"/>
    </location>
</feature>
<feature type="region of interest" description="Disordered" evidence="6">
    <location>
        <begin position="568"/>
        <end position="708"/>
    </location>
</feature>
<dbReference type="NCBIfam" id="TIGR01733">
    <property type="entry name" value="AA-adenyl-dom"/>
    <property type="match status" value="1"/>
</dbReference>
<evidence type="ECO:0000256" key="3">
    <source>
        <dbReference type="ARBA" id="ARBA00022450"/>
    </source>
</evidence>
<evidence type="ECO:0000313" key="8">
    <source>
        <dbReference type="EMBL" id="QIS10007.1"/>
    </source>
</evidence>
<dbReference type="Proteomes" id="UP000503540">
    <property type="component" value="Chromosome"/>
</dbReference>
<dbReference type="SUPFAM" id="SSF53335">
    <property type="entry name" value="S-adenosyl-L-methionine-dependent methyltransferases"/>
    <property type="match status" value="1"/>
</dbReference>
<dbReference type="GO" id="GO:0031177">
    <property type="term" value="F:phosphopantetheine binding"/>
    <property type="evidence" value="ECO:0007669"/>
    <property type="project" value="InterPro"/>
</dbReference>
<evidence type="ECO:0000259" key="7">
    <source>
        <dbReference type="PROSITE" id="PS50075"/>
    </source>
</evidence>
<feature type="compositionally biased region" description="Polar residues" evidence="6">
    <location>
        <begin position="699"/>
        <end position="708"/>
    </location>
</feature>
<keyword evidence="9" id="KW-1185">Reference proteome</keyword>
<gene>
    <name evidence="8" type="ORF">F5544_10545</name>
</gene>
<dbReference type="GO" id="GO:0005829">
    <property type="term" value="C:cytosol"/>
    <property type="evidence" value="ECO:0007669"/>
    <property type="project" value="TreeGrafter"/>
</dbReference>
<dbReference type="UniPathway" id="UPA00011"/>